<dbReference type="SUPFAM" id="SSF56784">
    <property type="entry name" value="HAD-like"/>
    <property type="match status" value="1"/>
</dbReference>
<dbReference type="OrthoDB" id="395856at2"/>
<proteinExistence type="predicted"/>
<dbReference type="SFLD" id="SFLDG01125">
    <property type="entry name" value="C1.1:_Acid_Phosphatase_Like"/>
    <property type="match status" value="1"/>
</dbReference>
<dbReference type="Pfam" id="PF03767">
    <property type="entry name" value="Acid_phosphat_B"/>
    <property type="match status" value="1"/>
</dbReference>
<evidence type="ECO:0000313" key="4">
    <source>
        <dbReference type="Proteomes" id="UP000281112"/>
    </source>
</evidence>
<dbReference type="Gene3D" id="3.40.50.1000">
    <property type="entry name" value="HAD superfamily/HAD-like"/>
    <property type="match status" value="1"/>
</dbReference>
<dbReference type="SFLD" id="SFLDS00003">
    <property type="entry name" value="Haloacid_Dehalogenase"/>
    <property type="match status" value="1"/>
</dbReference>
<dbReference type="EMBL" id="RJVQ01000006">
    <property type="protein sequence ID" value="RQW62324.1"/>
    <property type="molecule type" value="Genomic_DNA"/>
</dbReference>
<reference evidence="3 4" key="1">
    <citation type="submission" date="2018-11" db="EMBL/GenBank/DDBJ databases">
        <title>Vibrio LJC006 sp. nov., isolated from seawater during the bloom of the enteromorpha.</title>
        <authorList>
            <person name="Liang J."/>
        </authorList>
    </citation>
    <scope>NUCLEOTIDE SEQUENCE [LARGE SCALE GENOMIC DNA]</scope>
    <source>
        <strain evidence="3 4">LJC006</strain>
    </source>
</reference>
<dbReference type="AlphaFoldDB" id="A0A3N9TEN1"/>
<dbReference type="InterPro" id="IPR005519">
    <property type="entry name" value="Acid_phosphat_B-like"/>
</dbReference>
<dbReference type="InterPro" id="IPR036412">
    <property type="entry name" value="HAD-like_sf"/>
</dbReference>
<sequence length="250" mass="28443">MKTSSLLSLSLLSLMASAPVLADSEQGLCQPKAYEMALRYQQQSAEIKAIQIQAYTLATYRLKEILQETKKSPKDLAVVLDLDETVLDNSPLLVRDMENCVDYTTWDTWSDWEKKGHPTLIPGAKDFIDFADKSGLNVYYVSDRFGENKPYTIKTLEELDLPQAEESHVLLYGTPKEARRQSIADNHDIVMLLGDSLPDFAAEFKNKKDTKYNRELVEKEASHFGKDWIVLPNASYGAWKKAELNAWEEK</sequence>
<organism evidence="3 4">
    <name type="scientific">Vibrio viridaestus</name>
    <dbReference type="NCBI Taxonomy" id="2487322"/>
    <lineage>
        <taxon>Bacteria</taxon>
        <taxon>Pseudomonadati</taxon>
        <taxon>Pseudomonadota</taxon>
        <taxon>Gammaproteobacteria</taxon>
        <taxon>Vibrionales</taxon>
        <taxon>Vibrionaceae</taxon>
        <taxon>Vibrio</taxon>
    </lineage>
</organism>
<evidence type="ECO:0000256" key="1">
    <source>
        <dbReference type="ARBA" id="ARBA00022729"/>
    </source>
</evidence>
<accession>A0A3N9TEN1</accession>
<feature type="chain" id="PRO_5018228895" evidence="2">
    <location>
        <begin position="23"/>
        <end position="250"/>
    </location>
</feature>
<dbReference type="NCBIfam" id="TIGR01533">
    <property type="entry name" value="lipo_e_P4"/>
    <property type="match status" value="1"/>
</dbReference>
<protein>
    <submittedName>
        <fullName evidence="3">5'-nucleotidase, lipoprotein e(P4) family</fullName>
    </submittedName>
</protein>
<comment type="caution">
    <text evidence="3">The sequence shown here is derived from an EMBL/GenBank/DDBJ whole genome shotgun (WGS) entry which is preliminary data.</text>
</comment>
<dbReference type="PIRSF" id="PIRSF019271">
    <property type="entry name" value="Acid_Ptase_C"/>
    <property type="match status" value="1"/>
</dbReference>
<evidence type="ECO:0000256" key="2">
    <source>
        <dbReference type="SAM" id="SignalP"/>
    </source>
</evidence>
<evidence type="ECO:0000313" key="3">
    <source>
        <dbReference type="EMBL" id="RQW62324.1"/>
    </source>
</evidence>
<dbReference type="GO" id="GO:0009279">
    <property type="term" value="C:cell outer membrane"/>
    <property type="evidence" value="ECO:0007669"/>
    <property type="project" value="InterPro"/>
</dbReference>
<name>A0A3N9TEN1_9VIBR</name>
<feature type="signal peptide" evidence="2">
    <location>
        <begin position="1"/>
        <end position="22"/>
    </location>
</feature>
<dbReference type="InterPro" id="IPR023214">
    <property type="entry name" value="HAD_sf"/>
</dbReference>
<keyword evidence="4" id="KW-1185">Reference proteome</keyword>
<gene>
    <name evidence="3" type="ORF">EES38_14180</name>
</gene>
<dbReference type="Proteomes" id="UP000281112">
    <property type="component" value="Unassembled WGS sequence"/>
</dbReference>
<keyword evidence="1 2" id="KW-0732">Signal</keyword>
<dbReference type="InterPro" id="IPR006423">
    <property type="entry name" value="Lipo_e_P4"/>
</dbReference>
<keyword evidence="3" id="KW-0449">Lipoprotein</keyword>
<dbReference type="RefSeq" id="WP_124937862.1">
    <property type="nucleotide sequence ID" value="NZ_RJVQ01000006.1"/>
</dbReference>